<dbReference type="AlphaFoldDB" id="A0A494X6H0"/>
<comment type="caution">
    <text evidence="2">The sequence shown here is derived from an EMBL/GenBank/DDBJ whole genome shotgun (WGS) entry which is preliminary data.</text>
</comment>
<evidence type="ECO:0000256" key="1">
    <source>
        <dbReference type="SAM" id="MobiDB-lite"/>
    </source>
</evidence>
<dbReference type="EMBL" id="RBZV01000016">
    <property type="protein sequence ID" value="RKP43846.1"/>
    <property type="molecule type" value="Genomic_DNA"/>
</dbReference>
<dbReference type="OrthoDB" id="5655881at2"/>
<organism evidence="2 3">
    <name type="scientific">Trinickia fusca</name>
    <dbReference type="NCBI Taxonomy" id="2419777"/>
    <lineage>
        <taxon>Bacteria</taxon>
        <taxon>Pseudomonadati</taxon>
        <taxon>Pseudomonadota</taxon>
        <taxon>Betaproteobacteria</taxon>
        <taxon>Burkholderiales</taxon>
        <taxon>Burkholderiaceae</taxon>
        <taxon>Trinickia</taxon>
    </lineage>
</organism>
<dbReference type="Proteomes" id="UP000280434">
    <property type="component" value="Unassembled WGS sequence"/>
</dbReference>
<accession>A0A494X6H0</accession>
<proteinExistence type="predicted"/>
<keyword evidence="3" id="KW-1185">Reference proteome</keyword>
<feature type="region of interest" description="Disordered" evidence="1">
    <location>
        <begin position="42"/>
        <end position="84"/>
    </location>
</feature>
<reference evidence="2 3" key="1">
    <citation type="submission" date="2018-10" db="EMBL/GenBank/DDBJ databases">
        <title>Paraburkholderia sp. 7MK8-2, isolated from soil.</title>
        <authorList>
            <person name="Gao Z.-H."/>
            <person name="Qiu L.-H."/>
        </authorList>
    </citation>
    <scope>NUCLEOTIDE SEQUENCE [LARGE SCALE GENOMIC DNA]</scope>
    <source>
        <strain evidence="2 3">7MK8-2</strain>
    </source>
</reference>
<feature type="compositionally biased region" description="Basic and acidic residues" evidence="1">
    <location>
        <begin position="74"/>
        <end position="84"/>
    </location>
</feature>
<protein>
    <submittedName>
        <fullName evidence="2">Uncharacterized protein</fullName>
    </submittedName>
</protein>
<gene>
    <name evidence="2" type="ORF">D7S89_24500</name>
</gene>
<dbReference type="RefSeq" id="WP_121281461.1">
    <property type="nucleotide sequence ID" value="NZ_RBZV01000016.1"/>
</dbReference>
<sequence>MSRSSKIKMLCFSADGQPLPYREYDKLAKVDAGAIVEHKRRSHALQVAQAPQAQRDDRRRGFPARTNKRTLHQGADRQRNLAVT</sequence>
<name>A0A494X6H0_9BURK</name>
<evidence type="ECO:0000313" key="2">
    <source>
        <dbReference type="EMBL" id="RKP43846.1"/>
    </source>
</evidence>
<evidence type="ECO:0000313" key="3">
    <source>
        <dbReference type="Proteomes" id="UP000280434"/>
    </source>
</evidence>